<dbReference type="InterPro" id="IPR008271">
    <property type="entry name" value="Ser/Thr_kinase_AS"/>
</dbReference>
<dbReference type="GeneID" id="101062024"/>
<organism evidence="7 8">
    <name type="scientific">Takifugu rubripes</name>
    <name type="common">Japanese pufferfish</name>
    <name type="synonym">Fugu rubripes</name>
    <dbReference type="NCBI Taxonomy" id="31033"/>
    <lineage>
        <taxon>Eukaryota</taxon>
        <taxon>Metazoa</taxon>
        <taxon>Chordata</taxon>
        <taxon>Craniata</taxon>
        <taxon>Vertebrata</taxon>
        <taxon>Euteleostomi</taxon>
        <taxon>Actinopterygii</taxon>
        <taxon>Neopterygii</taxon>
        <taxon>Teleostei</taxon>
        <taxon>Neoteleostei</taxon>
        <taxon>Acanthomorphata</taxon>
        <taxon>Eupercaria</taxon>
        <taxon>Tetraodontiformes</taxon>
        <taxon>Tetradontoidea</taxon>
        <taxon>Tetraodontidae</taxon>
        <taxon>Takifugu</taxon>
    </lineage>
</organism>
<sequence>MGGDISRKSQKRGAAAERRFSVGFLSIMRDSITHRLGHSAVFSAGCGPLVPQVLLPPGDKAQTTEVDLNSVFLPEFPHRTFPEGERHKILGFIAKGSYGPIVRVKDNFKDQVFAVKVLPKSEIIKNKVVDQIREEVIIQRQLEHPFIHSLLDSWQTQRHLFIMCSHCSHGDLHTYWSLKSQFEEKEVRLFATELGSALGFIHDLGIMHRDVKMENVLVSDRGHLRLSDFGLSRRLKRGGRAFTICGTMQYMAPEVLSGGPYSHAADWWSLGILMFALVTGKFPVPAELDHIAMLSKVRNCHYVIPESYSSTLILLLTELLCKSPAHRLRNLESFQMQPFFRGFSFDPLILQKTPTDIILQLRGHPDWTVKARRGLSLEDFNNFDCEEVSLEMNVL</sequence>
<reference evidence="7 8" key="1">
    <citation type="journal article" date="2011" name="Genome Biol. Evol.">
        <title>Integration of the genetic map and genome assembly of fugu facilitates insights into distinct features of genome evolution in teleosts and mammals.</title>
        <authorList>
            <person name="Kai W."/>
            <person name="Kikuchi K."/>
            <person name="Tohari S."/>
            <person name="Chew A.K."/>
            <person name="Tay A."/>
            <person name="Fujiwara A."/>
            <person name="Hosoya S."/>
            <person name="Suetake H."/>
            <person name="Naruse K."/>
            <person name="Brenner S."/>
            <person name="Suzuki Y."/>
            <person name="Venkatesh B."/>
        </authorList>
    </citation>
    <scope>NUCLEOTIDE SEQUENCE [LARGE SCALE GENOMIC DNA]</scope>
</reference>
<keyword evidence="2" id="KW-0808">Transferase</keyword>
<keyword evidence="3" id="KW-0547">Nucleotide-binding</keyword>
<reference evidence="7" key="3">
    <citation type="submission" date="2025-09" db="UniProtKB">
        <authorList>
            <consortium name="Ensembl"/>
        </authorList>
    </citation>
    <scope>IDENTIFICATION</scope>
</reference>
<reference evidence="7" key="2">
    <citation type="submission" date="2025-08" db="UniProtKB">
        <authorList>
            <consortium name="Ensembl"/>
        </authorList>
    </citation>
    <scope>IDENTIFICATION</scope>
</reference>
<dbReference type="InParanoid" id="A0A674PHU8"/>
<keyword evidence="4" id="KW-0418">Kinase</keyword>
<dbReference type="OMA" id="YCASAIH"/>
<accession>A0A674PHU8</accession>
<dbReference type="Ensembl" id="ENSTRUT00000061349.1">
    <property type="protein sequence ID" value="ENSTRUP00000085260.1"/>
    <property type="gene ID" value="ENSTRUG00000021516.2"/>
</dbReference>
<evidence type="ECO:0000256" key="3">
    <source>
        <dbReference type="ARBA" id="ARBA00022741"/>
    </source>
</evidence>
<dbReference type="InterPro" id="IPR045270">
    <property type="entry name" value="STKc_AGC"/>
</dbReference>
<keyword evidence="5" id="KW-0067">ATP-binding</keyword>
<keyword evidence="1" id="KW-0723">Serine/threonine-protein kinase</keyword>
<dbReference type="OrthoDB" id="3205605at2759"/>
<dbReference type="PROSITE" id="PS00108">
    <property type="entry name" value="PROTEIN_KINASE_ST"/>
    <property type="match status" value="1"/>
</dbReference>
<dbReference type="InterPro" id="IPR011009">
    <property type="entry name" value="Kinase-like_dom_sf"/>
</dbReference>
<evidence type="ECO:0000313" key="7">
    <source>
        <dbReference type="Ensembl" id="ENSTRUP00000085260.1"/>
    </source>
</evidence>
<evidence type="ECO:0000256" key="5">
    <source>
        <dbReference type="ARBA" id="ARBA00022840"/>
    </source>
</evidence>
<gene>
    <name evidence="7" type="primary">rskra</name>
</gene>
<proteinExistence type="predicted"/>
<dbReference type="Proteomes" id="UP000005226">
    <property type="component" value="Chromosome 11"/>
</dbReference>
<name>A0A674PHU8_TAKRU</name>
<dbReference type="FunFam" id="1.10.510.10:FF:000571">
    <property type="entry name" value="Maternal embryonic leucine zipper kinase"/>
    <property type="match status" value="1"/>
</dbReference>
<dbReference type="SUPFAM" id="SSF56112">
    <property type="entry name" value="Protein kinase-like (PK-like)"/>
    <property type="match status" value="1"/>
</dbReference>
<dbReference type="RefSeq" id="XP_003968597.2">
    <property type="nucleotide sequence ID" value="XM_003968548.2"/>
</dbReference>
<evidence type="ECO:0000256" key="1">
    <source>
        <dbReference type="ARBA" id="ARBA00022527"/>
    </source>
</evidence>
<evidence type="ECO:0000256" key="4">
    <source>
        <dbReference type="ARBA" id="ARBA00022777"/>
    </source>
</evidence>
<dbReference type="Gene3D" id="3.30.200.20">
    <property type="entry name" value="Phosphorylase Kinase, domain 1"/>
    <property type="match status" value="1"/>
</dbReference>
<dbReference type="InterPro" id="IPR000719">
    <property type="entry name" value="Prot_kinase_dom"/>
</dbReference>
<evidence type="ECO:0000313" key="8">
    <source>
        <dbReference type="Proteomes" id="UP000005226"/>
    </source>
</evidence>
<evidence type="ECO:0000259" key="6">
    <source>
        <dbReference type="PROSITE" id="PS50011"/>
    </source>
</evidence>
<dbReference type="GO" id="GO:0004674">
    <property type="term" value="F:protein serine/threonine kinase activity"/>
    <property type="evidence" value="ECO:0007669"/>
    <property type="project" value="UniProtKB-KW"/>
</dbReference>
<feature type="domain" description="Protein kinase" evidence="6">
    <location>
        <begin position="87"/>
        <end position="340"/>
    </location>
</feature>
<dbReference type="GO" id="GO:0005524">
    <property type="term" value="F:ATP binding"/>
    <property type="evidence" value="ECO:0007669"/>
    <property type="project" value="UniProtKB-KW"/>
</dbReference>
<dbReference type="PANTHER" id="PTHR24355">
    <property type="entry name" value="G PROTEIN-COUPLED RECEPTOR KINASE/RIBOSOMAL PROTEIN S6 KINASE"/>
    <property type="match status" value="1"/>
</dbReference>
<dbReference type="PANTHER" id="PTHR24355:SF1">
    <property type="entry name" value="RIBOSOMAL PROTEIN S6 KINASE-RELATED PROTEIN"/>
    <property type="match status" value="1"/>
</dbReference>
<keyword evidence="8" id="KW-1185">Reference proteome</keyword>
<dbReference type="FunCoup" id="A0A674PHU8">
    <property type="interactions" value="258"/>
</dbReference>
<dbReference type="GeneTree" id="ENSGT00940000160082"/>
<dbReference type="SMART" id="SM00220">
    <property type="entry name" value="S_TKc"/>
    <property type="match status" value="1"/>
</dbReference>
<protein>
    <submittedName>
        <fullName evidence="7">Ribosomal protein S6 kinase related</fullName>
    </submittedName>
</protein>
<dbReference type="AlphaFoldDB" id="A0A674PHU8"/>
<dbReference type="Pfam" id="PF00069">
    <property type="entry name" value="Pkinase"/>
    <property type="match status" value="1"/>
</dbReference>
<dbReference type="Gene3D" id="1.10.510.10">
    <property type="entry name" value="Transferase(Phosphotransferase) domain 1"/>
    <property type="match status" value="1"/>
</dbReference>
<evidence type="ECO:0000256" key="2">
    <source>
        <dbReference type="ARBA" id="ARBA00022679"/>
    </source>
</evidence>
<dbReference type="CDD" id="cd05123">
    <property type="entry name" value="STKc_AGC"/>
    <property type="match status" value="1"/>
</dbReference>
<dbReference type="PROSITE" id="PS50011">
    <property type="entry name" value="PROTEIN_KINASE_DOM"/>
    <property type="match status" value="1"/>
</dbReference>